<evidence type="ECO:0000313" key="2">
    <source>
        <dbReference type="EMBL" id="GAQ79088.1"/>
    </source>
</evidence>
<feature type="binding site" evidence="1">
    <location>
        <position position="249"/>
    </location>
    <ligand>
        <name>Zn(2+)</name>
        <dbReference type="ChEBI" id="CHEBI:29105"/>
    </ligand>
</feature>
<dbReference type="GO" id="GO:0046872">
    <property type="term" value="F:metal ion binding"/>
    <property type="evidence" value="ECO:0007669"/>
    <property type="project" value="UniProtKB-KW"/>
</dbReference>
<dbReference type="GO" id="GO:0005886">
    <property type="term" value="C:plasma membrane"/>
    <property type="evidence" value="ECO:0000318"/>
    <property type="project" value="GO_Central"/>
</dbReference>
<dbReference type="PANTHER" id="PTHR12736:SF7">
    <property type="entry name" value="LANC-LIKE PROTEIN 3"/>
    <property type="match status" value="1"/>
</dbReference>
<dbReference type="GO" id="GO:0005975">
    <property type="term" value="P:carbohydrate metabolic process"/>
    <property type="evidence" value="ECO:0007669"/>
    <property type="project" value="InterPro"/>
</dbReference>
<feature type="binding site" evidence="1">
    <location>
        <position position="298"/>
    </location>
    <ligand>
        <name>Zn(2+)</name>
        <dbReference type="ChEBI" id="CHEBI:29105"/>
    </ligand>
</feature>
<organism evidence="2 3">
    <name type="scientific">Klebsormidium nitens</name>
    <name type="common">Green alga</name>
    <name type="synonym">Ulothrix nitens</name>
    <dbReference type="NCBI Taxonomy" id="105231"/>
    <lineage>
        <taxon>Eukaryota</taxon>
        <taxon>Viridiplantae</taxon>
        <taxon>Streptophyta</taxon>
        <taxon>Klebsormidiophyceae</taxon>
        <taxon>Klebsormidiales</taxon>
        <taxon>Klebsormidiaceae</taxon>
        <taxon>Klebsormidium</taxon>
    </lineage>
</organism>
<keyword evidence="1" id="KW-0479">Metal-binding</keyword>
<dbReference type="AlphaFoldDB" id="A0A1Y1HTC9"/>
<dbReference type="EMBL" id="DF236973">
    <property type="protein sequence ID" value="GAQ79088.1"/>
    <property type="molecule type" value="Genomic_DNA"/>
</dbReference>
<evidence type="ECO:0000313" key="3">
    <source>
        <dbReference type="Proteomes" id="UP000054558"/>
    </source>
</evidence>
<proteinExistence type="predicted"/>
<feature type="binding site" evidence="1">
    <location>
        <position position="299"/>
    </location>
    <ligand>
        <name>Zn(2+)</name>
        <dbReference type="ChEBI" id="CHEBI:29105"/>
    </ligand>
</feature>
<dbReference type="Gene3D" id="1.50.10.10">
    <property type="match status" value="2"/>
</dbReference>
<accession>A0A1Y1HTC9</accession>
<dbReference type="PANTHER" id="PTHR12736">
    <property type="entry name" value="LANC-LIKE PROTEIN"/>
    <property type="match status" value="1"/>
</dbReference>
<dbReference type="InterPro" id="IPR012341">
    <property type="entry name" value="6hp_glycosidase-like_sf"/>
</dbReference>
<name>A0A1Y1HTC9_KLENI</name>
<dbReference type="PRINTS" id="PR01950">
    <property type="entry name" value="LANCSUPER"/>
</dbReference>
<keyword evidence="3" id="KW-1185">Reference proteome</keyword>
<dbReference type="OrthoDB" id="10257263at2759"/>
<dbReference type="GO" id="GO:0031179">
    <property type="term" value="P:peptide modification"/>
    <property type="evidence" value="ECO:0007669"/>
    <property type="project" value="InterPro"/>
</dbReference>
<dbReference type="SUPFAM" id="SSF158745">
    <property type="entry name" value="LanC-like"/>
    <property type="match status" value="1"/>
</dbReference>
<gene>
    <name evidence="2" type="ORF">KFL_000240190</name>
</gene>
<dbReference type="Pfam" id="PF05147">
    <property type="entry name" value="LANC_like"/>
    <property type="match status" value="2"/>
</dbReference>
<dbReference type="Proteomes" id="UP000054558">
    <property type="component" value="Unassembled WGS sequence"/>
</dbReference>
<dbReference type="CDD" id="cd04794">
    <property type="entry name" value="euk_LANCL"/>
    <property type="match status" value="1"/>
</dbReference>
<evidence type="ECO:0000256" key="1">
    <source>
        <dbReference type="PIRSR" id="PIRSR607822-1"/>
    </source>
</evidence>
<reference evidence="2 3" key="1">
    <citation type="journal article" date="2014" name="Nat. Commun.">
        <title>Klebsormidium flaccidum genome reveals primary factors for plant terrestrial adaptation.</title>
        <authorList>
            <person name="Hori K."/>
            <person name="Maruyama F."/>
            <person name="Fujisawa T."/>
            <person name="Togashi T."/>
            <person name="Yamamoto N."/>
            <person name="Seo M."/>
            <person name="Sato S."/>
            <person name="Yamada T."/>
            <person name="Mori H."/>
            <person name="Tajima N."/>
            <person name="Moriyama T."/>
            <person name="Ikeuchi M."/>
            <person name="Watanabe M."/>
            <person name="Wada H."/>
            <person name="Kobayashi K."/>
            <person name="Saito M."/>
            <person name="Masuda T."/>
            <person name="Sasaki-Sekimoto Y."/>
            <person name="Mashiguchi K."/>
            <person name="Awai K."/>
            <person name="Shimojima M."/>
            <person name="Masuda S."/>
            <person name="Iwai M."/>
            <person name="Nobusawa T."/>
            <person name="Narise T."/>
            <person name="Kondo S."/>
            <person name="Saito H."/>
            <person name="Sato R."/>
            <person name="Murakawa M."/>
            <person name="Ihara Y."/>
            <person name="Oshima-Yamada Y."/>
            <person name="Ohtaka K."/>
            <person name="Satoh M."/>
            <person name="Sonobe K."/>
            <person name="Ishii M."/>
            <person name="Ohtani R."/>
            <person name="Kanamori-Sato M."/>
            <person name="Honoki R."/>
            <person name="Miyazaki D."/>
            <person name="Mochizuki H."/>
            <person name="Umetsu J."/>
            <person name="Higashi K."/>
            <person name="Shibata D."/>
            <person name="Kamiya Y."/>
            <person name="Sato N."/>
            <person name="Nakamura Y."/>
            <person name="Tabata S."/>
            <person name="Ida S."/>
            <person name="Kurokawa K."/>
            <person name="Ohta H."/>
        </authorList>
    </citation>
    <scope>NUCLEOTIDE SEQUENCE [LARGE SCALE GENOMIC DNA]</scope>
    <source>
        <strain evidence="2 3">NIES-2285</strain>
    </source>
</reference>
<dbReference type="OMA" id="FLHDRAH"/>
<protein>
    <submittedName>
        <fullName evidence="2">Uncharacterized protein</fullName>
    </submittedName>
</protein>
<keyword evidence="1" id="KW-0862">Zinc</keyword>
<dbReference type="InterPro" id="IPR007822">
    <property type="entry name" value="LANC-like"/>
</dbReference>
<sequence length="381" mass="41469">MAGESRHFSTSLLNRYASATLDEAAQRAFTKHACALIDRIISETWIEPRGAAGRVRDPYVYTGSGGTAFLLLKLTLAATHPNNLETCMEIVEECAKVAGMMREHPSFLLGQPGVYALGAVAAFHAGKRDAQNVYLRMFLQAGHMPNLATPSLQCNSDPPNELLYGRAGFLWSALFLNTHLGQGIIPESVTQPIVSTILADGRACARGSQWPLMYEWHGKRYLGAAHGVAGVMHILLHFPLSDTDLSDWCHGAAGVALTLCTAARRFRNDEDGKVFLQAATEAGEVVWQRGLLRKVGLCHGVAGNAYVFLALYKLTGDAKHLQRAHAFGRFRSEEADALIEAGEMHGGDRQWSLFEGLAGTPCLYLDLTNPQNAKFPGYDSV</sequence>
<dbReference type="SMART" id="SM01260">
    <property type="entry name" value="LANC_like"/>
    <property type="match status" value="1"/>
</dbReference>